<dbReference type="SMART" id="SM00086">
    <property type="entry name" value="PAC"/>
    <property type="match status" value="2"/>
</dbReference>
<dbReference type="CDD" id="cd00082">
    <property type="entry name" value="HisKA"/>
    <property type="match status" value="1"/>
</dbReference>
<evidence type="ECO:0000256" key="8">
    <source>
        <dbReference type="ARBA" id="ARBA00022777"/>
    </source>
</evidence>
<dbReference type="Gene3D" id="3.40.50.2300">
    <property type="match status" value="1"/>
</dbReference>
<dbReference type="InterPro" id="IPR013655">
    <property type="entry name" value="PAS_fold_3"/>
</dbReference>
<dbReference type="Pfam" id="PF02518">
    <property type="entry name" value="HATPase_c"/>
    <property type="match status" value="1"/>
</dbReference>
<dbReference type="SMART" id="SM00091">
    <property type="entry name" value="PAS"/>
    <property type="match status" value="2"/>
</dbReference>
<evidence type="ECO:0000259" key="15">
    <source>
        <dbReference type="PROSITE" id="PS50113"/>
    </source>
</evidence>
<dbReference type="InterPro" id="IPR003660">
    <property type="entry name" value="HAMP_dom"/>
</dbReference>
<evidence type="ECO:0000259" key="14">
    <source>
        <dbReference type="PROSITE" id="PS50110"/>
    </source>
</evidence>
<evidence type="ECO:0000256" key="12">
    <source>
        <dbReference type="PROSITE-ProRule" id="PRU00169"/>
    </source>
</evidence>
<dbReference type="InterPro" id="IPR003594">
    <property type="entry name" value="HATPase_dom"/>
</dbReference>
<dbReference type="Gene3D" id="6.10.340.10">
    <property type="match status" value="1"/>
</dbReference>
<dbReference type="InterPro" id="IPR036097">
    <property type="entry name" value="HisK_dim/P_sf"/>
</dbReference>
<dbReference type="PROSITE" id="PS50113">
    <property type="entry name" value="PAC"/>
    <property type="match status" value="2"/>
</dbReference>
<dbReference type="InterPro" id="IPR036890">
    <property type="entry name" value="HATPase_C_sf"/>
</dbReference>
<organism evidence="17 18">
    <name type="scientific">Pseudanabaena mucicola FACHB-723</name>
    <dbReference type="NCBI Taxonomy" id="2692860"/>
    <lineage>
        <taxon>Bacteria</taxon>
        <taxon>Bacillati</taxon>
        <taxon>Cyanobacteriota</taxon>
        <taxon>Cyanophyceae</taxon>
        <taxon>Pseudanabaenales</taxon>
        <taxon>Pseudanabaenaceae</taxon>
        <taxon>Pseudanabaena</taxon>
    </lineage>
</organism>
<dbReference type="SUPFAM" id="SSF52172">
    <property type="entry name" value="CheY-like"/>
    <property type="match status" value="1"/>
</dbReference>
<dbReference type="PRINTS" id="PR00344">
    <property type="entry name" value="BCTRLSENSOR"/>
</dbReference>
<name>A0ABR8A0W9_9CYAN</name>
<dbReference type="CDD" id="cd00130">
    <property type="entry name" value="PAS"/>
    <property type="match status" value="1"/>
</dbReference>
<dbReference type="SMART" id="SM00448">
    <property type="entry name" value="REC"/>
    <property type="match status" value="1"/>
</dbReference>
<dbReference type="PANTHER" id="PTHR45339:SF1">
    <property type="entry name" value="HYBRID SIGNAL TRANSDUCTION HISTIDINE KINASE J"/>
    <property type="match status" value="1"/>
</dbReference>
<dbReference type="NCBIfam" id="TIGR00229">
    <property type="entry name" value="sensory_box"/>
    <property type="match status" value="1"/>
</dbReference>
<feature type="domain" description="PAC" evidence="15">
    <location>
        <begin position="509"/>
        <end position="561"/>
    </location>
</feature>
<dbReference type="Gene3D" id="2.10.70.100">
    <property type="match status" value="2"/>
</dbReference>
<dbReference type="SMART" id="SM00388">
    <property type="entry name" value="HisKA"/>
    <property type="match status" value="1"/>
</dbReference>
<evidence type="ECO:0000256" key="5">
    <source>
        <dbReference type="ARBA" id="ARBA00022553"/>
    </source>
</evidence>
<dbReference type="Gene3D" id="3.30.565.10">
    <property type="entry name" value="Histidine kinase-like ATPase, C-terminal domain"/>
    <property type="match status" value="1"/>
</dbReference>
<accession>A0ABR8A0W9</accession>
<dbReference type="InterPro" id="IPR001610">
    <property type="entry name" value="PAC"/>
</dbReference>
<dbReference type="Pfam" id="PF00072">
    <property type="entry name" value="Response_reg"/>
    <property type="match status" value="1"/>
</dbReference>
<evidence type="ECO:0000313" key="18">
    <source>
        <dbReference type="Proteomes" id="UP000642094"/>
    </source>
</evidence>
<dbReference type="Pfam" id="PF08447">
    <property type="entry name" value="PAS_3"/>
    <property type="match status" value="2"/>
</dbReference>
<dbReference type="Proteomes" id="UP000642094">
    <property type="component" value="Unassembled WGS sequence"/>
</dbReference>
<dbReference type="InterPro" id="IPR003661">
    <property type="entry name" value="HisK_dim/P_dom"/>
</dbReference>
<dbReference type="EC" id="2.7.13.3" evidence="3"/>
<evidence type="ECO:0000313" key="17">
    <source>
        <dbReference type="EMBL" id="MBD2189876.1"/>
    </source>
</evidence>
<evidence type="ECO:0000256" key="9">
    <source>
        <dbReference type="ARBA" id="ARBA00022989"/>
    </source>
</evidence>
<evidence type="ECO:0000256" key="2">
    <source>
        <dbReference type="ARBA" id="ARBA00004651"/>
    </source>
</evidence>
<dbReference type="Gene3D" id="3.30.450.20">
    <property type="entry name" value="PAS domain"/>
    <property type="match status" value="3"/>
</dbReference>
<evidence type="ECO:0000256" key="3">
    <source>
        <dbReference type="ARBA" id="ARBA00012438"/>
    </source>
</evidence>
<keyword evidence="8" id="KW-0418">Kinase</keyword>
<dbReference type="SUPFAM" id="SSF47384">
    <property type="entry name" value="Homodimeric domain of signal transducing histidine kinase"/>
    <property type="match status" value="1"/>
</dbReference>
<feature type="modified residue" description="4-aspartylphosphate" evidence="12">
    <location>
        <position position="1041"/>
    </location>
</feature>
<comment type="catalytic activity">
    <reaction evidence="1">
        <text>ATP + protein L-histidine = ADP + protein N-phospho-L-histidine.</text>
        <dbReference type="EC" id="2.7.13.3"/>
    </reaction>
</comment>
<evidence type="ECO:0000256" key="7">
    <source>
        <dbReference type="ARBA" id="ARBA00022692"/>
    </source>
</evidence>
<dbReference type="InterPro" id="IPR000014">
    <property type="entry name" value="PAS"/>
</dbReference>
<gene>
    <name evidence="17" type="ORF">H6F41_17225</name>
</gene>
<dbReference type="CDD" id="cd16922">
    <property type="entry name" value="HATPase_EvgS-ArcB-TorS-like"/>
    <property type="match status" value="1"/>
</dbReference>
<keyword evidence="7" id="KW-0812">Transmembrane</keyword>
<dbReference type="InterPro" id="IPR004358">
    <property type="entry name" value="Sig_transdc_His_kin-like_C"/>
</dbReference>
<dbReference type="InterPro" id="IPR033479">
    <property type="entry name" value="dCache_1"/>
</dbReference>
<evidence type="ECO:0000259" key="13">
    <source>
        <dbReference type="PROSITE" id="PS50109"/>
    </source>
</evidence>
<keyword evidence="10" id="KW-0902">Two-component regulatory system</keyword>
<dbReference type="InterPro" id="IPR000700">
    <property type="entry name" value="PAS-assoc_C"/>
</dbReference>
<dbReference type="InterPro" id="IPR001789">
    <property type="entry name" value="Sig_transdc_resp-reg_receiver"/>
</dbReference>
<dbReference type="InterPro" id="IPR035965">
    <property type="entry name" value="PAS-like_dom_sf"/>
</dbReference>
<dbReference type="EMBL" id="JACJQB010000057">
    <property type="protein sequence ID" value="MBD2189876.1"/>
    <property type="molecule type" value="Genomic_DNA"/>
</dbReference>
<reference evidence="17 18" key="1">
    <citation type="journal article" date="2020" name="ISME J.">
        <title>Comparative genomics reveals insights into cyanobacterial evolution and habitat adaptation.</title>
        <authorList>
            <person name="Chen M.Y."/>
            <person name="Teng W.K."/>
            <person name="Zhao L."/>
            <person name="Hu C.X."/>
            <person name="Zhou Y.K."/>
            <person name="Han B.P."/>
            <person name="Song L.R."/>
            <person name="Shu W.S."/>
        </authorList>
    </citation>
    <scope>NUCLEOTIDE SEQUENCE [LARGE SCALE GENOMIC DNA]</scope>
    <source>
        <strain evidence="17 18">FACHB-723</strain>
    </source>
</reference>
<keyword evidence="4" id="KW-1003">Cell membrane</keyword>
<keyword evidence="11" id="KW-0472">Membrane</keyword>
<dbReference type="Pfam" id="PF00672">
    <property type="entry name" value="HAMP"/>
    <property type="match status" value="1"/>
</dbReference>
<keyword evidence="9" id="KW-1133">Transmembrane helix</keyword>
<dbReference type="PROSITE" id="PS50109">
    <property type="entry name" value="HIS_KIN"/>
    <property type="match status" value="1"/>
</dbReference>
<feature type="domain" description="PAC" evidence="15">
    <location>
        <begin position="637"/>
        <end position="689"/>
    </location>
</feature>
<dbReference type="PANTHER" id="PTHR45339">
    <property type="entry name" value="HYBRID SIGNAL TRANSDUCTION HISTIDINE KINASE J"/>
    <property type="match status" value="1"/>
</dbReference>
<evidence type="ECO:0000256" key="1">
    <source>
        <dbReference type="ARBA" id="ARBA00000085"/>
    </source>
</evidence>
<evidence type="ECO:0000256" key="4">
    <source>
        <dbReference type="ARBA" id="ARBA00022475"/>
    </source>
</evidence>
<dbReference type="Pfam" id="PF02743">
    <property type="entry name" value="dCache_1"/>
    <property type="match status" value="1"/>
</dbReference>
<dbReference type="SUPFAM" id="SSF55785">
    <property type="entry name" value="PYP-like sensor domain (PAS domain)"/>
    <property type="match status" value="2"/>
</dbReference>
<keyword evidence="6" id="KW-0808">Transferase</keyword>
<dbReference type="PROSITE" id="PS50110">
    <property type="entry name" value="RESPONSE_REGULATORY"/>
    <property type="match status" value="1"/>
</dbReference>
<dbReference type="SMART" id="SM00387">
    <property type="entry name" value="HATPase_c"/>
    <property type="match status" value="1"/>
</dbReference>
<dbReference type="InterPro" id="IPR011006">
    <property type="entry name" value="CheY-like_superfamily"/>
</dbReference>
<dbReference type="CDD" id="cd17546">
    <property type="entry name" value="REC_hyHK_CKI1_RcsC-like"/>
    <property type="match status" value="1"/>
</dbReference>
<dbReference type="InterPro" id="IPR005467">
    <property type="entry name" value="His_kinase_dom"/>
</dbReference>
<evidence type="ECO:0000256" key="6">
    <source>
        <dbReference type="ARBA" id="ARBA00022679"/>
    </source>
</evidence>
<dbReference type="SUPFAM" id="SSF55874">
    <property type="entry name" value="ATPase domain of HSP90 chaperone/DNA topoisomerase II/histidine kinase"/>
    <property type="match status" value="1"/>
</dbReference>
<feature type="domain" description="HAMP" evidence="16">
    <location>
        <begin position="366"/>
        <end position="418"/>
    </location>
</feature>
<evidence type="ECO:0000256" key="10">
    <source>
        <dbReference type="ARBA" id="ARBA00023012"/>
    </source>
</evidence>
<feature type="domain" description="Response regulatory" evidence="14">
    <location>
        <begin position="992"/>
        <end position="1110"/>
    </location>
</feature>
<sequence length="1112" mass="124907">MLIVPFVLQVAGAVGLVGYLSYKSGQQAIENIASKLLIQTSARVSDRLDSYLETPQQLVSSSNLALTQGNLDVENKEQIRKHFWQQILLNPLLPAISFWSEEGKVVGYVRVKSQELQKLAEKATGRSIPLDTIFFNETQEYRRLYYSVDAEGKPNQLFLESKEDFRVTPWYIDAQNIGKQTWTPISMAKVLPLLQIVAVAPVYDVSAKFKGFLTSSYLLADISLFLSQLKFTPTGQIFILEPSGELVATSVIDEASGLQNRGGKLVRISAIASQDHLTRVVSQRLIDKFGSFANLDAQQLNIAVAGERHFIKTSHYRDRYGLNWIVVTVVPEADFIGEIKGNGYRTAILCVITLLFSVGIGIWTSRRISRSLFQLSKATKDFADQHHEQSLPQTRIKEVQLLTESMQQMMHALCDADQMRLNYQQDLQQQVAEKTADLIEAQRISKVGSWELDVLTGQIKWSAELYKILGVDVNMPLPKYPDIFSQIVPEDRDKLRHAIETAIANGTAYSLEFGNFRDSQSICYLLSRGEPLFDEQGKVIKLRGTAQDISERRQIEMALRQSEKALLEAQRVAHIGSWEFDIASQKITWSRELFLMFGLDPHQPEPDYETYLQLIHVDDRKILQKSIERAIVEHQPYRIDYRAIQPDGSLRYHEGLAEVEVNPQGQVVRLFGTNLDITERKQLENTLATAKIAAEQATQAKSDFLATMSHEIRTPMNGVIGMTQILEDTELSDEQKELVKTIKDSGEALLSIINDILDFSKVESGKLDIESQEFEVEDVVRGVGRVLESQAQEKQITLQYRIAPDVPQTVICDRNRLRQVLFNIVGNAVKFTHQGQVLIAVTGKAIAPQEASIDPDQPPQSSYQLQFTITDTGIGIQSDRIAQLFQPFTQADASISRKYGGTGLGLAISKRIIELMGGTIWVESLGEVAGNPPLDWKSTRLNQDSAQDSIQGSIFNFTITVIPNSENTQPQASTSPNQNLINNKLAEQIPLRILLVEDNRVNQMVAKKLLTKMGYQPDIVNNGLEAIDIITKQNYDLVLMDIQMPEMDGLTATRIIRQELMICKQQLRIVAMTANVMAEDRQACIDAGMDDYISKPISISEVSRIINVVFLK</sequence>
<comment type="subcellular location">
    <subcellularLocation>
        <location evidence="2">Cell membrane</location>
        <topology evidence="2">Multi-pass membrane protein</topology>
    </subcellularLocation>
</comment>
<keyword evidence="5 12" id="KW-0597">Phosphoprotein</keyword>
<evidence type="ECO:0000259" key="16">
    <source>
        <dbReference type="PROSITE" id="PS50885"/>
    </source>
</evidence>
<protein>
    <recommendedName>
        <fullName evidence="3">histidine kinase</fullName>
        <ecNumber evidence="3">2.7.13.3</ecNumber>
    </recommendedName>
</protein>
<dbReference type="PROSITE" id="PS50885">
    <property type="entry name" value="HAMP"/>
    <property type="match status" value="1"/>
</dbReference>
<dbReference type="Gene3D" id="1.10.287.130">
    <property type="match status" value="1"/>
</dbReference>
<feature type="domain" description="Histidine kinase" evidence="13">
    <location>
        <begin position="707"/>
        <end position="924"/>
    </location>
</feature>
<dbReference type="Pfam" id="PF00512">
    <property type="entry name" value="HisKA"/>
    <property type="match status" value="1"/>
</dbReference>
<evidence type="ECO:0000256" key="11">
    <source>
        <dbReference type="ARBA" id="ARBA00023136"/>
    </source>
</evidence>
<comment type="caution">
    <text evidence="17">The sequence shown here is derived from an EMBL/GenBank/DDBJ whole genome shotgun (WGS) entry which is preliminary data.</text>
</comment>
<dbReference type="RefSeq" id="WP_190404687.1">
    <property type="nucleotide sequence ID" value="NZ_JACJQB010000057.1"/>
</dbReference>
<proteinExistence type="predicted"/>
<keyword evidence="18" id="KW-1185">Reference proteome</keyword>